<evidence type="ECO:0000256" key="1">
    <source>
        <dbReference type="ARBA" id="ARBA00022729"/>
    </source>
</evidence>
<sequence>MYTQLLAGFLLAPLALAQSNTFAFPGNGEIPPLSPGMPFDITWTPSPNSESVNLILRQDQGDVNNLAIISIIGEELPNTGFYTYLPPPTLISGTGYAFQITDSDNETDTNYSPQFAITSPNTSMTESAADTTVTSPPIYVDPSAVTSVETSGVTGSATILDTSAIIDPIRTSTAEDTTVTSPPIFVDPSVVTSATSNVTSINTSGVTGSMTIMTSPVVIIDPIRTESSEGASVTSPPIIGNATVTTSRVSSSSAVATVTGNAATRVEGLGMMGAVLGAFGMVMVL</sequence>
<dbReference type="AlphaFoldDB" id="S3DWP0"/>
<accession>S3DWP0</accession>
<evidence type="ECO:0000256" key="2">
    <source>
        <dbReference type="SAM" id="SignalP"/>
    </source>
</evidence>
<dbReference type="KEGG" id="glz:GLAREA_05684"/>
<organism evidence="4 5">
    <name type="scientific">Glarea lozoyensis (strain ATCC 20868 / MF5171)</name>
    <dbReference type="NCBI Taxonomy" id="1116229"/>
    <lineage>
        <taxon>Eukaryota</taxon>
        <taxon>Fungi</taxon>
        <taxon>Dikarya</taxon>
        <taxon>Ascomycota</taxon>
        <taxon>Pezizomycotina</taxon>
        <taxon>Leotiomycetes</taxon>
        <taxon>Helotiales</taxon>
        <taxon>Helotiaceae</taxon>
        <taxon>Glarea</taxon>
    </lineage>
</organism>
<dbReference type="EMBL" id="KE145353">
    <property type="protein sequence ID" value="EPE36346.1"/>
    <property type="molecule type" value="Genomic_DNA"/>
</dbReference>
<evidence type="ECO:0000313" key="4">
    <source>
        <dbReference type="EMBL" id="EPE36346.1"/>
    </source>
</evidence>
<dbReference type="HOGENOM" id="CLU_976756_0_0_1"/>
<dbReference type="PANTHER" id="PTHR40633">
    <property type="entry name" value="MATRIX PROTEIN, PUTATIVE (AFU_ORTHOLOGUE AFUA_8G05410)-RELATED"/>
    <property type="match status" value="1"/>
</dbReference>
<name>S3DWP0_GLAL2</name>
<proteinExistence type="predicted"/>
<gene>
    <name evidence="4" type="ORF">GLAREA_05684</name>
</gene>
<dbReference type="Pfam" id="PF10342">
    <property type="entry name" value="Kre9_KNH"/>
    <property type="match status" value="1"/>
</dbReference>
<dbReference type="InterPro" id="IPR052982">
    <property type="entry name" value="SRP1/TIP1-like"/>
</dbReference>
<feature type="chain" id="PRO_5004520105" description="Yeast cell wall synthesis Kre9/Knh1-like N-terminal domain-containing protein" evidence="2">
    <location>
        <begin position="18"/>
        <end position="285"/>
    </location>
</feature>
<dbReference type="RefSeq" id="XP_008077164.1">
    <property type="nucleotide sequence ID" value="XM_008078973.1"/>
</dbReference>
<keyword evidence="1 2" id="KW-0732">Signal</keyword>
<reference evidence="4 5" key="1">
    <citation type="journal article" date="2013" name="BMC Genomics">
        <title>Genomics-driven discovery of the pneumocandin biosynthetic gene cluster in the fungus Glarea lozoyensis.</title>
        <authorList>
            <person name="Chen L."/>
            <person name="Yue Q."/>
            <person name="Zhang X."/>
            <person name="Xiang M."/>
            <person name="Wang C."/>
            <person name="Li S."/>
            <person name="Che Y."/>
            <person name="Ortiz-Lopez F.J."/>
            <person name="Bills G.F."/>
            <person name="Liu X."/>
            <person name="An Z."/>
        </authorList>
    </citation>
    <scope>NUCLEOTIDE SEQUENCE [LARGE SCALE GENOMIC DNA]</scope>
    <source>
        <strain evidence="5">ATCC 20868 / MF5171</strain>
    </source>
</reference>
<evidence type="ECO:0000259" key="3">
    <source>
        <dbReference type="Pfam" id="PF10342"/>
    </source>
</evidence>
<feature type="signal peptide" evidence="2">
    <location>
        <begin position="1"/>
        <end position="17"/>
    </location>
</feature>
<dbReference type="PANTHER" id="PTHR40633:SF1">
    <property type="entry name" value="GPI ANCHORED SERINE-THREONINE RICH PROTEIN (AFU_ORTHOLOGUE AFUA_1G03630)"/>
    <property type="match status" value="1"/>
</dbReference>
<evidence type="ECO:0000313" key="5">
    <source>
        <dbReference type="Proteomes" id="UP000016922"/>
    </source>
</evidence>
<dbReference type="GeneID" id="19464738"/>
<dbReference type="InterPro" id="IPR018466">
    <property type="entry name" value="Kre9/Knh1-like_N"/>
</dbReference>
<dbReference type="OrthoDB" id="2260257at2759"/>
<feature type="domain" description="Yeast cell wall synthesis Kre9/Knh1-like N-terminal" evidence="3">
    <location>
        <begin position="33"/>
        <end position="117"/>
    </location>
</feature>
<protein>
    <recommendedName>
        <fullName evidence="3">Yeast cell wall synthesis Kre9/Knh1-like N-terminal domain-containing protein</fullName>
    </recommendedName>
</protein>
<dbReference type="eggNOG" id="ENOG502RVCJ">
    <property type="taxonomic scope" value="Eukaryota"/>
</dbReference>
<dbReference type="Proteomes" id="UP000016922">
    <property type="component" value="Unassembled WGS sequence"/>
</dbReference>
<keyword evidence="5" id="KW-1185">Reference proteome</keyword>